<feature type="domain" description="Mur ligase central" evidence="5">
    <location>
        <begin position="197"/>
        <end position="381"/>
    </location>
</feature>
<dbReference type="SUPFAM" id="SSF53244">
    <property type="entry name" value="MurD-like peptide ligases, peptide-binding domain"/>
    <property type="match status" value="1"/>
</dbReference>
<proteinExistence type="predicted"/>
<dbReference type="EMBL" id="MFJA01000046">
    <property type="protein sequence ID" value="OGG02923.1"/>
    <property type="molecule type" value="Genomic_DNA"/>
</dbReference>
<dbReference type="PANTHER" id="PTHR43024">
    <property type="entry name" value="UDP-N-ACETYLMURAMOYL-TRIPEPTIDE--D-ALANYL-D-ALANINE LIGASE"/>
    <property type="match status" value="1"/>
</dbReference>
<feature type="transmembrane region" description="Helical" evidence="4">
    <location>
        <begin position="123"/>
        <end position="143"/>
    </location>
</feature>
<keyword evidence="4" id="KW-0472">Membrane</keyword>
<accession>A0A1F5YS77</accession>
<evidence type="ECO:0000313" key="7">
    <source>
        <dbReference type="Proteomes" id="UP000176665"/>
    </source>
</evidence>
<evidence type="ECO:0000256" key="3">
    <source>
        <dbReference type="ARBA" id="ARBA00022840"/>
    </source>
</evidence>
<feature type="transmembrane region" description="Helical" evidence="4">
    <location>
        <begin position="155"/>
        <end position="174"/>
    </location>
</feature>
<dbReference type="Gene3D" id="3.40.1190.10">
    <property type="entry name" value="Mur-like, catalytic domain"/>
    <property type="match status" value="1"/>
</dbReference>
<protein>
    <recommendedName>
        <fullName evidence="5">Mur ligase central domain-containing protein</fullName>
    </recommendedName>
</protein>
<gene>
    <name evidence="6" type="ORF">A2W14_00270</name>
</gene>
<dbReference type="AlphaFoldDB" id="A0A1F5YS77"/>
<name>A0A1F5YS77_9BACT</name>
<feature type="transmembrane region" description="Helical" evidence="4">
    <location>
        <begin position="81"/>
        <end position="103"/>
    </location>
</feature>
<dbReference type="Proteomes" id="UP000176665">
    <property type="component" value="Unassembled WGS sequence"/>
</dbReference>
<organism evidence="6 7">
    <name type="scientific">Candidatus Gottesmanbacteria bacterium RBG_16_37_8</name>
    <dbReference type="NCBI Taxonomy" id="1798371"/>
    <lineage>
        <taxon>Bacteria</taxon>
        <taxon>Candidatus Gottesmaniibacteriota</taxon>
    </lineage>
</organism>
<dbReference type="Pfam" id="PF08245">
    <property type="entry name" value="Mur_ligase_M"/>
    <property type="match status" value="1"/>
</dbReference>
<keyword evidence="2" id="KW-0547">Nucleotide-binding</keyword>
<dbReference type="InterPro" id="IPR036565">
    <property type="entry name" value="Mur-like_cat_sf"/>
</dbReference>
<dbReference type="GO" id="GO:0005524">
    <property type="term" value="F:ATP binding"/>
    <property type="evidence" value="ECO:0007669"/>
    <property type="project" value="UniProtKB-KW"/>
</dbReference>
<feature type="transmembrane region" description="Helical" evidence="4">
    <location>
        <begin position="6"/>
        <end position="28"/>
    </location>
</feature>
<dbReference type="PANTHER" id="PTHR43024:SF1">
    <property type="entry name" value="UDP-N-ACETYLMURAMOYL-TRIPEPTIDE--D-ALANYL-D-ALANINE LIGASE"/>
    <property type="match status" value="1"/>
</dbReference>
<sequence>MLYSLSFILIVAFIVRTIRLTFYHTYLWQLKEYRLDRYWIFLKSPLGKKLLLHPLNLLKWILLIIIYGASLFNILSKREVLLFPVIIYAFYIFWAVWLLELILGIKDIFLKRWRIPEITTKSLLIIVSVLLIQFSSMINIFWMAPLLLGPILDKILAPCVAIVVQVLNIPVYFIKKYIYYKAKVKLRRMLKTEVIGITGSFGKTSVKMFLAQILSSKYLVSHTPGSFNTEIAIARHIMRLPFNADFFIVEMGAYKKGEIKNICRLVNPHIALITGLGSQHLELFGSQQNLFNAKFELIENLPRNGLAVINRHNSRMNTFIDKTEKIIKKVLVVDKTKMVRNLKVYKSFLQFELKIGTRIHKFRANLAGEQNVENLILAIITAHQLNVSIEDIKKSVLKLNPCRQTMQIVKSGRKLTLIDDTFNVNFEAVRAALNYLKLYNGLRVLFLNPLIELGDKNSSLHEEIGTLSGDVCHYLITTNMNSFKNLSLGISKSDNKLTKLIPAGKNVVEKIQKDLKENSVILFSGKESSKWIPYFKDF</sequence>
<evidence type="ECO:0000256" key="4">
    <source>
        <dbReference type="SAM" id="Phobius"/>
    </source>
</evidence>
<evidence type="ECO:0000313" key="6">
    <source>
        <dbReference type="EMBL" id="OGG02923.1"/>
    </source>
</evidence>
<dbReference type="Gene3D" id="3.90.190.20">
    <property type="entry name" value="Mur ligase, C-terminal domain"/>
    <property type="match status" value="1"/>
</dbReference>
<dbReference type="SUPFAM" id="SSF53623">
    <property type="entry name" value="MurD-like peptide ligases, catalytic domain"/>
    <property type="match status" value="1"/>
</dbReference>
<dbReference type="STRING" id="1798371.A2W14_00270"/>
<evidence type="ECO:0000259" key="5">
    <source>
        <dbReference type="Pfam" id="PF08245"/>
    </source>
</evidence>
<keyword evidence="4" id="KW-1133">Transmembrane helix</keyword>
<keyword evidence="4" id="KW-0812">Transmembrane</keyword>
<reference evidence="6 7" key="1">
    <citation type="journal article" date="2016" name="Nat. Commun.">
        <title>Thousands of microbial genomes shed light on interconnected biogeochemical processes in an aquifer system.</title>
        <authorList>
            <person name="Anantharaman K."/>
            <person name="Brown C.T."/>
            <person name="Hug L.A."/>
            <person name="Sharon I."/>
            <person name="Castelle C.J."/>
            <person name="Probst A.J."/>
            <person name="Thomas B.C."/>
            <person name="Singh A."/>
            <person name="Wilkins M.J."/>
            <person name="Karaoz U."/>
            <person name="Brodie E.L."/>
            <person name="Williams K.H."/>
            <person name="Hubbard S.S."/>
            <person name="Banfield J.F."/>
        </authorList>
    </citation>
    <scope>NUCLEOTIDE SEQUENCE [LARGE SCALE GENOMIC DNA]</scope>
</reference>
<evidence type="ECO:0000256" key="2">
    <source>
        <dbReference type="ARBA" id="ARBA00022741"/>
    </source>
</evidence>
<dbReference type="InterPro" id="IPR051046">
    <property type="entry name" value="MurCDEF_CellWall_CoF430Synth"/>
</dbReference>
<dbReference type="InterPro" id="IPR036615">
    <property type="entry name" value="Mur_ligase_C_dom_sf"/>
</dbReference>
<keyword evidence="1" id="KW-0436">Ligase</keyword>
<feature type="transmembrane region" description="Helical" evidence="4">
    <location>
        <begin position="194"/>
        <end position="214"/>
    </location>
</feature>
<feature type="transmembrane region" description="Helical" evidence="4">
    <location>
        <begin position="57"/>
        <end position="75"/>
    </location>
</feature>
<evidence type="ECO:0000256" key="1">
    <source>
        <dbReference type="ARBA" id="ARBA00022598"/>
    </source>
</evidence>
<comment type="caution">
    <text evidence="6">The sequence shown here is derived from an EMBL/GenBank/DDBJ whole genome shotgun (WGS) entry which is preliminary data.</text>
</comment>
<keyword evidence="3" id="KW-0067">ATP-binding</keyword>
<dbReference type="GO" id="GO:0016881">
    <property type="term" value="F:acid-amino acid ligase activity"/>
    <property type="evidence" value="ECO:0007669"/>
    <property type="project" value="InterPro"/>
</dbReference>
<dbReference type="InterPro" id="IPR013221">
    <property type="entry name" value="Mur_ligase_cen"/>
</dbReference>